<dbReference type="Proteomes" id="UP001060336">
    <property type="component" value="Chromosome"/>
</dbReference>
<evidence type="ECO:0000313" key="2">
    <source>
        <dbReference type="EMBL" id="UUX51797.1"/>
    </source>
</evidence>
<organism evidence="2 3">
    <name type="scientific">Nisaea acidiphila</name>
    <dbReference type="NCBI Taxonomy" id="1862145"/>
    <lineage>
        <taxon>Bacteria</taxon>
        <taxon>Pseudomonadati</taxon>
        <taxon>Pseudomonadota</taxon>
        <taxon>Alphaproteobacteria</taxon>
        <taxon>Rhodospirillales</taxon>
        <taxon>Thalassobaculaceae</taxon>
        <taxon>Nisaea</taxon>
    </lineage>
</organism>
<reference evidence="2" key="1">
    <citation type="submission" date="2022-08" db="EMBL/GenBank/DDBJ databases">
        <title>Nisaea acidiphila sp. nov., isolated from a marine algal debris and emended description of the genus Nisaea Urios et al. 2008.</title>
        <authorList>
            <person name="Kwon K."/>
        </authorList>
    </citation>
    <scope>NUCLEOTIDE SEQUENCE</scope>
    <source>
        <strain evidence="2">MEBiC11861</strain>
    </source>
</reference>
<dbReference type="Pfam" id="PF13264">
    <property type="entry name" value="DUF4055"/>
    <property type="match status" value="1"/>
</dbReference>
<dbReference type="RefSeq" id="WP_257771493.1">
    <property type="nucleotide sequence ID" value="NZ_CP102480.1"/>
</dbReference>
<evidence type="ECO:0000313" key="3">
    <source>
        <dbReference type="Proteomes" id="UP001060336"/>
    </source>
</evidence>
<feature type="domain" description="DUF4055" evidence="1">
    <location>
        <begin position="243"/>
        <end position="381"/>
    </location>
</feature>
<dbReference type="InterPro" id="IPR025129">
    <property type="entry name" value="DUF4055"/>
</dbReference>
<accession>A0A9J7B2A7</accession>
<dbReference type="AlphaFoldDB" id="A0A9J7B2A7"/>
<proteinExistence type="predicted"/>
<evidence type="ECO:0000259" key="1">
    <source>
        <dbReference type="Pfam" id="PF13264"/>
    </source>
</evidence>
<dbReference type="KEGG" id="naci:NUH88_08860"/>
<gene>
    <name evidence="2" type="ORF">NUH88_08860</name>
</gene>
<name>A0A9J7B2A7_9PROT</name>
<sequence length="407" mass="44711">MSADVATPNAAYREMAADWELIHDLLGGTRIMRQRGEKWLPREPGESREAYAIRLGRSVLFNGLQRTVQTLVGKPFHRPAELAGSPASGMLALAEDVDLGGRNLTIFARDVLQAALTDGLTHILVDHPRLGEGEEPGGTPRPYLVHIPAPDLIGWRGQENGIGSRLSRIRIRERVNRSAGAWEDRTRRQVRVLYPGRFEIWRRAGEESDGPWRRAETGECSLDCIPLVTIYANRTGFMTARPPLMDLAWLNLAHWQSASDQRHILHVARVPILFGRNLALPEDGLELGPNRIVTGDGDGADLRFVEHSGAAIAAGRQDLIDLEDRMAVMGLDLMTRRAGAGSTTATARAIDAAENSTALLSLVRAVEDGLTVAFSYMADWLDIPRSASGRVELHQRDAADLDPVKKG</sequence>
<dbReference type="EMBL" id="CP102480">
    <property type="protein sequence ID" value="UUX51797.1"/>
    <property type="molecule type" value="Genomic_DNA"/>
</dbReference>
<protein>
    <submittedName>
        <fullName evidence="2">DUF4055 domain-containing protein</fullName>
    </submittedName>
</protein>
<keyword evidence="3" id="KW-1185">Reference proteome</keyword>